<protein>
    <submittedName>
        <fullName evidence="1">Uncharacterized protein</fullName>
    </submittedName>
</protein>
<dbReference type="PANTHER" id="PTHR46254:SF6">
    <property type="entry name" value="HIGH MOBILITY GROUP AT-HOOK 2"/>
    <property type="match status" value="1"/>
</dbReference>
<reference evidence="1 2" key="1">
    <citation type="submission" date="2009-03" db="EMBL/GenBank/DDBJ databases">
        <authorList>
            <person name="Warren W."/>
            <person name="Ye L."/>
            <person name="Minx P."/>
            <person name="Worley K."/>
            <person name="Gibbs R."/>
            <person name="Wilson R.K."/>
        </authorList>
    </citation>
    <scope>NUCLEOTIDE SEQUENCE [LARGE SCALE GENOMIC DNA]</scope>
</reference>
<proteinExistence type="predicted"/>
<dbReference type="PANTHER" id="PTHR46254">
    <property type="entry name" value="PROTEIN GVQW1-RELATED"/>
    <property type="match status" value="1"/>
</dbReference>
<reference evidence="1" key="3">
    <citation type="submission" date="2025-09" db="UniProtKB">
        <authorList>
            <consortium name="Ensembl"/>
        </authorList>
    </citation>
    <scope>IDENTIFICATION</scope>
</reference>
<dbReference type="Proteomes" id="UP000008225">
    <property type="component" value="Chromosome 13"/>
</dbReference>
<evidence type="ECO:0000313" key="1">
    <source>
        <dbReference type="Ensembl" id="ENSCJAP00000092486.1"/>
    </source>
</evidence>
<dbReference type="Ensembl" id="ENSCJAT00000128090.1">
    <property type="protein sequence ID" value="ENSCJAP00000092486.1"/>
    <property type="gene ID" value="ENSCJAG00000076970.1"/>
</dbReference>
<sequence length="157" mass="18488">TTEQSFKESAEATTDFPVTLGKNWEDQFFCNQSQWSHDLRRYLTIPVFFQGRKQFPWNCFECAAFITRIFFSFFFFETKFCSVARCQAGVQWHDLSSLQPPPPRFKQFSCLSLPSSWDYRHVPPCPVFQFLSRVNSPHLYPRLEIPPQMNESLLGPL</sequence>
<keyword evidence="2" id="KW-1185">Reference proteome</keyword>
<reference evidence="1" key="2">
    <citation type="submission" date="2025-08" db="UniProtKB">
        <authorList>
            <consortium name="Ensembl"/>
        </authorList>
    </citation>
    <scope>IDENTIFICATION</scope>
</reference>
<dbReference type="GeneTree" id="ENSGT00940000161627"/>
<accession>A0A8I3WQD8</accession>
<name>A0A8I3WQD8_CALJA</name>
<dbReference type="AlphaFoldDB" id="A0A8I3WQD8"/>
<organism evidence="1 2">
    <name type="scientific">Callithrix jacchus</name>
    <name type="common">White-tufted-ear marmoset</name>
    <name type="synonym">Simia Jacchus</name>
    <dbReference type="NCBI Taxonomy" id="9483"/>
    <lineage>
        <taxon>Eukaryota</taxon>
        <taxon>Metazoa</taxon>
        <taxon>Chordata</taxon>
        <taxon>Craniata</taxon>
        <taxon>Vertebrata</taxon>
        <taxon>Euteleostomi</taxon>
        <taxon>Mammalia</taxon>
        <taxon>Eutheria</taxon>
        <taxon>Euarchontoglires</taxon>
        <taxon>Primates</taxon>
        <taxon>Haplorrhini</taxon>
        <taxon>Platyrrhini</taxon>
        <taxon>Cebidae</taxon>
        <taxon>Callitrichinae</taxon>
        <taxon>Callithrix</taxon>
        <taxon>Callithrix</taxon>
    </lineage>
</organism>
<evidence type="ECO:0000313" key="2">
    <source>
        <dbReference type="Proteomes" id="UP000008225"/>
    </source>
</evidence>